<evidence type="ECO:0000256" key="2">
    <source>
        <dbReference type="ARBA" id="ARBA00022723"/>
    </source>
</evidence>
<accession>A0ABS9KN23</accession>
<protein>
    <submittedName>
        <fullName evidence="3">DinB family protein</fullName>
    </submittedName>
</protein>
<name>A0ABS9KN23_9BACT</name>
<dbReference type="InterPro" id="IPR007837">
    <property type="entry name" value="DinB"/>
</dbReference>
<comment type="similarity">
    <text evidence="1">Belongs to the DinB family.</text>
</comment>
<evidence type="ECO:0000313" key="4">
    <source>
        <dbReference type="Proteomes" id="UP001165367"/>
    </source>
</evidence>
<proteinExistence type="inferred from homology"/>
<keyword evidence="4" id="KW-1185">Reference proteome</keyword>
<dbReference type="SUPFAM" id="SSF109854">
    <property type="entry name" value="DinB/YfiT-like putative metalloenzymes"/>
    <property type="match status" value="1"/>
</dbReference>
<keyword evidence="2" id="KW-0479">Metal-binding</keyword>
<dbReference type="RefSeq" id="WP_237869378.1">
    <property type="nucleotide sequence ID" value="NZ_JAKLTR010000003.1"/>
</dbReference>
<dbReference type="EMBL" id="JAKLTR010000003">
    <property type="protein sequence ID" value="MCG2613714.1"/>
    <property type="molecule type" value="Genomic_DNA"/>
</dbReference>
<reference evidence="3" key="1">
    <citation type="submission" date="2022-01" db="EMBL/GenBank/DDBJ databases">
        <authorList>
            <person name="Jo J.-H."/>
            <person name="Im W.-T."/>
        </authorList>
    </citation>
    <scope>NUCLEOTIDE SEQUENCE</scope>
    <source>
        <strain evidence="3">NA20</strain>
    </source>
</reference>
<dbReference type="Pfam" id="PF05163">
    <property type="entry name" value="DinB"/>
    <property type="match status" value="1"/>
</dbReference>
<dbReference type="InterPro" id="IPR034660">
    <property type="entry name" value="DinB/YfiT-like"/>
</dbReference>
<evidence type="ECO:0000256" key="1">
    <source>
        <dbReference type="ARBA" id="ARBA00008635"/>
    </source>
</evidence>
<sequence length="172" mass="20356">MSTATLNPASTATALTMDQVFKHWMGHRNLTRKMIEKYPDEHLFTFSVGGMRPFGELVLEFLEMGVPSLHGAAYKEWKKTEELPALAQWKDKPTTKKELLDRWDLSTKELQRIWQDLTPERMQEEDVAFGQWPGSMHWLLFYVIDNEIHHRGQGYVYLRALNIEPPYFWERE</sequence>
<evidence type="ECO:0000313" key="3">
    <source>
        <dbReference type="EMBL" id="MCG2613714.1"/>
    </source>
</evidence>
<gene>
    <name evidence="3" type="ORF">LZZ85_05455</name>
</gene>
<dbReference type="Gene3D" id="1.20.120.450">
    <property type="entry name" value="dinb family like domain"/>
    <property type="match status" value="1"/>
</dbReference>
<organism evidence="3 4">
    <name type="scientific">Terrimonas ginsenosidimutans</name>
    <dbReference type="NCBI Taxonomy" id="2908004"/>
    <lineage>
        <taxon>Bacteria</taxon>
        <taxon>Pseudomonadati</taxon>
        <taxon>Bacteroidota</taxon>
        <taxon>Chitinophagia</taxon>
        <taxon>Chitinophagales</taxon>
        <taxon>Chitinophagaceae</taxon>
        <taxon>Terrimonas</taxon>
    </lineage>
</organism>
<dbReference type="Proteomes" id="UP001165367">
    <property type="component" value="Unassembled WGS sequence"/>
</dbReference>
<comment type="caution">
    <text evidence="3">The sequence shown here is derived from an EMBL/GenBank/DDBJ whole genome shotgun (WGS) entry which is preliminary data.</text>
</comment>